<feature type="region of interest" description="Disordered" evidence="1">
    <location>
        <begin position="422"/>
        <end position="443"/>
    </location>
</feature>
<accession>A0A0D2AYU7</accession>
<evidence type="ECO:0000313" key="3">
    <source>
        <dbReference type="EMBL" id="KIW04339.1"/>
    </source>
</evidence>
<evidence type="ECO:0000313" key="4">
    <source>
        <dbReference type="Proteomes" id="UP000053259"/>
    </source>
</evidence>
<dbReference type="GeneID" id="27312602"/>
<dbReference type="EMBL" id="KN847541">
    <property type="protein sequence ID" value="KIW04339.1"/>
    <property type="molecule type" value="Genomic_DNA"/>
</dbReference>
<feature type="region of interest" description="Disordered" evidence="1">
    <location>
        <begin position="517"/>
        <end position="579"/>
    </location>
</feature>
<keyword evidence="2" id="KW-0812">Transmembrane</keyword>
<sequence length="579" mass="64822">MASQRQGQTAAGILDQQVGPPYLPAVWLYGATPTIVPDVIVCSLFLLAYLAAAIIHKVVFLKNKFKGQKFVMSAMAFGFCFVRLITFSTRIAWGVLPANASLALVSNIFLNAGIPILYIINLVFVHRITRAQHPRFGWHRSLSILGRVTIALIILTLVLLIYSGIQASMTRDDTIQQKLRIIQLYGATFNTAIAVVPLLMLFIGVIIPKRVRTEKFGVGRFRVKVAVLLVSSSLLTIRTAYATTIAYFAPVPLSEPMPWYYSKAVFYPLQLVTELIVVYVFIFVRINKIFYTPDGLPRGSYIDLTKSVGQLANKPLPYAERNFETATTLRPYGEEELLQNQDALAETLHYSSTSLLLDNQSGKWKLDRSSAADLYSPALHHESEDPSRRMSSASNYYYAPMSDESGQPRGYRLPTTWSKARYYGGKEQRDGGKTGSADNDDSNIELEMNREHDSMYKARLPKNIGHKIPSSAGSQMRQIHTNRSIPAELERLSQVSMGSTFQERVDQVMRDCCRAPQTGVNEARPRRPRTLSHPRRPSRLRFSSSPISPIPSITHPKPPPAVSQPQGSPSFEGVRFHRV</sequence>
<gene>
    <name evidence="3" type="ORF">PV09_04629</name>
</gene>
<feature type="transmembrane region" description="Helical" evidence="2">
    <location>
        <begin position="185"/>
        <end position="207"/>
    </location>
</feature>
<dbReference type="RefSeq" id="XP_016214208.1">
    <property type="nucleotide sequence ID" value="XM_016358006.1"/>
</dbReference>
<dbReference type="PANTHER" id="PTHR35184">
    <property type="entry name" value="YALI0C10208P"/>
    <property type="match status" value="1"/>
</dbReference>
<dbReference type="InParanoid" id="A0A0D2AYU7"/>
<organism evidence="3 4">
    <name type="scientific">Verruconis gallopava</name>
    <dbReference type="NCBI Taxonomy" id="253628"/>
    <lineage>
        <taxon>Eukaryota</taxon>
        <taxon>Fungi</taxon>
        <taxon>Dikarya</taxon>
        <taxon>Ascomycota</taxon>
        <taxon>Pezizomycotina</taxon>
        <taxon>Dothideomycetes</taxon>
        <taxon>Pleosporomycetidae</taxon>
        <taxon>Venturiales</taxon>
        <taxon>Sympoventuriaceae</taxon>
        <taxon>Verruconis</taxon>
    </lineage>
</organism>
<keyword evidence="4" id="KW-1185">Reference proteome</keyword>
<dbReference type="STRING" id="253628.A0A0D2AYU7"/>
<feature type="transmembrane region" description="Helical" evidence="2">
    <location>
        <begin position="144"/>
        <end position="165"/>
    </location>
</feature>
<keyword evidence="2" id="KW-1133">Transmembrane helix</keyword>
<feature type="transmembrane region" description="Helical" evidence="2">
    <location>
        <begin position="264"/>
        <end position="284"/>
    </location>
</feature>
<feature type="transmembrane region" description="Helical" evidence="2">
    <location>
        <begin position="76"/>
        <end position="96"/>
    </location>
</feature>
<dbReference type="HOGENOM" id="CLU_471084_0_0_1"/>
<dbReference type="Proteomes" id="UP000053259">
    <property type="component" value="Unassembled WGS sequence"/>
</dbReference>
<feature type="compositionally biased region" description="Low complexity" evidence="1">
    <location>
        <begin position="540"/>
        <end position="555"/>
    </location>
</feature>
<keyword evidence="2" id="KW-0472">Membrane</keyword>
<protein>
    <submittedName>
        <fullName evidence="3">Uncharacterized protein</fullName>
    </submittedName>
</protein>
<dbReference type="VEuPathDB" id="FungiDB:PV09_04629"/>
<evidence type="ECO:0000256" key="1">
    <source>
        <dbReference type="SAM" id="MobiDB-lite"/>
    </source>
</evidence>
<dbReference type="AlphaFoldDB" id="A0A0D2AYU7"/>
<dbReference type="PANTHER" id="PTHR35184:SF1">
    <property type="entry name" value="INTEGRAL MEMBRANE PROTEIN"/>
    <property type="match status" value="1"/>
</dbReference>
<feature type="transmembrane region" description="Helical" evidence="2">
    <location>
        <begin position="102"/>
        <end position="124"/>
    </location>
</feature>
<proteinExistence type="predicted"/>
<feature type="compositionally biased region" description="Basic residues" evidence="1">
    <location>
        <begin position="526"/>
        <end position="539"/>
    </location>
</feature>
<dbReference type="OrthoDB" id="3357002at2759"/>
<feature type="transmembrane region" description="Helical" evidence="2">
    <location>
        <begin position="35"/>
        <end position="55"/>
    </location>
</feature>
<name>A0A0D2AYU7_9PEZI</name>
<feature type="transmembrane region" description="Helical" evidence="2">
    <location>
        <begin position="227"/>
        <end position="249"/>
    </location>
</feature>
<reference evidence="3 4" key="1">
    <citation type="submission" date="2015-01" db="EMBL/GenBank/DDBJ databases">
        <title>The Genome Sequence of Ochroconis gallopava CBS43764.</title>
        <authorList>
            <consortium name="The Broad Institute Genomics Platform"/>
            <person name="Cuomo C."/>
            <person name="de Hoog S."/>
            <person name="Gorbushina A."/>
            <person name="Stielow B."/>
            <person name="Teixiera M."/>
            <person name="Abouelleil A."/>
            <person name="Chapman S.B."/>
            <person name="Priest M."/>
            <person name="Young S.K."/>
            <person name="Wortman J."/>
            <person name="Nusbaum C."/>
            <person name="Birren B."/>
        </authorList>
    </citation>
    <scope>NUCLEOTIDE SEQUENCE [LARGE SCALE GENOMIC DNA]</scope>
    <source>
        <strain evidence="3 4">CBS 43764</strain>
    </source>
</reference>
<evidence type="ECO:0000256" key="2">
    <source>
        <dbReference type="SAM" id="Phobius"/>
    </source>
</evidence>